<feature type="domain" description="N-(5'phosphoribosyl) anthranilate isomerase (PRAI)" evidence="14">
    <location>
        <begin position="250"/>
        <end position="443"/>
    </location>
</feature>
<comment type="caution">
    <text evidence="15">The sequence shown here is derived from an EMBL/GenBank/DDBJ whole genome shotgun (WGS) entry which is preliminary data.</text>
</comment>
<evidence type="ECO:0000256" key="9">
    <source>
        <dbReference type="ARBA" id="ARBA00023235"/>
    </source>
</evidence>
<keyword evidence="7 12" id="KW-0822">Tryptophan biosynthesis</keyword>
<keyword evidence="5 12" id="KW-0028">Amino-acid biosynthesis</keyword>
<dbReference type="Pfam" id="PF00218">
    <property type="entry name" value="IGPS"/>
    <property type="match status" value="1"/>
</dbReference>
<dbReference type="InterPro" id="IPR001240">
    <property type="entry name" value="PRAI_dom"/>
</dbReference>
<comment type="pathway">
    <text evidence="4">Amino-acid biosynthesis; L-tryptophan biosynthesis; L-tryptophan from chorismate: step 4/5.</text>
</comment>
<dbReference type="Proteomes" id="UP000578569">
    <property type="component" value="Unassembled WGS sequence"/>
</dbReference>
<dbReference type="AlphaFoldDB" id="A0A839YX50"/>
<evidence type="ECO:0000256" key="10">
    <source>
        <dbReference type="ARBA" id="ARBA00023239"/>
    </source>
</evidence>
<accession>A0A839YX50</accession>
<evidence type="ECO:0000256" key="4">
    <source>
        <dbReference type="ARBA" id="ARBA00004696"/>
    </source>
</evidence>
<protein>
    <recommendedName>
        <fullName evidence="12">N-(5'-phosphoribosyl)anthranilate isomerase</fullName>
        <shortName evidence="12">PRAI</shortName>
        <ecNumber evidence="12">5.3.1.24</ecNumber>
    </recommendedName>
</protein>
<dbReference type="RefSeq" id="WP_183934143.1">
    <property type="nucleotide sequence ID" value="NZ_JACICF010000002.1"/>
</dbReference>
<dbReference type="HAMAP" id="MF_00135">
    <property type="entry name" value="PRAI"/>
    <property type="match status" value="1"/>
</dbReference>
<dbReference type="Gene3D" id="3.20.20.70">
    <property type="entry name" value="Aldolase class I"/>
    <property type="match status" value="2"/>
</dbReference>
<dbReference type="UniPathway" id="UPA00035">
    <property type="reaction ID" value="UER00042"/>
</dbReference>
<evidence type="ECO:0000256" key="2">
    <source>
        <dbReference type="ARBA" id="ARBA00001633"/>
    </source>
</evidence>
<organism evidence="15 16">
    <name type="scientific">Sphingomicrobium lutaoense</name>
    <dbReference type="NCBI Taxonomy" id="515949"/>
    <lineage>
        <taxon>Bacteria</taxon>
        <taxon>Pseudomonadati</taxon>
        <taxon>Pseudomonadota</taxon>
        <taxon>Alphaproteobacteria</taxon>
        <taxon>Sphingomonadales</taxon>
        <taxon>Sphingomonadaceae</taxon>
        <taxon>Sphingomicrobium</taxon>
    </lineage>
</organism>
<dbReference type="InterPro" id="IPR011060">
    <property type="entry name" value="RibuloseP-bd_barrel"/>
</dbReference>
<dbReference type="GO" id="GO:0000162">
    <property type="term" value="P:L-tryptophan biosynthetic process"/>
    <property type="evidence" value="ECO:0007669"/>
    <property type="project" value="UniProtKB-UniRule"/>
</dbReference>
<comment type="similarity">
    <text evidence="12">Belongs to the TrpF family.</text>
</comment>
<dbReference type="InterPro" id="IPR013798">
    <property type="entry name" value="Indole-3-glycerol_P_synth_dom"/>
</dbReference>
<dbReference type="EMBL" id="JACICF010000002">
    <property type="protein sequence ID" value="MBB3764771.1"/>
    <property type="molecule type" value="Genomic_DNA"/>
</dbReference>
<gene>
    <name evidence="12" type="primary">trpF</name>
    <name evidence="15" type="ORF">FHS50_001833</name>
</gene>
<dbReference type="CDD" id="cd00405">
    <property type="entry name" value="PRAI"/>
    <property type="match status" value="1"/>
</dbReference>
<feature type="domain" description="Indole-3-glycerol phosphate synthase" evidence="13">
    <location>
        <begin position="6"/>
        <end position="245"/>
    </location>
</feature>
<keyword evidence="9 12" id="KW-0413">Isomerase</keyword>
<evidence type="ECO:0000256" key="1">
    <source>
        <dbReference type="ARBA" id="ARBA00001164"/>
    </source>
</evidence>
<evidence type="ECO:0000256" key="8">
    <source>
        <dbReference type="ARBA" id="ARBA00023141"/>
    </source>
</evidence>
<comment type="pathway">
    <text evidence="3 12">Amino-acid biosynthesis; L-tryptophan biosynthesis; L-tryptophan from chorismate: step 3/5.</text>
</comment>
<evidence type="ECO:0000256" key="6">
    <source>
        <dbReference type="ARBA" id="ARBA00022793"/>
    </source>
</evidence>
<keyword evidence="8 12" id="KW-0057">Aromatic amino acid biosynthesis</keyword>
<keyword evidence="10 15" id="KW-0456">Lyase</keyword>
<evidence type="ECO:0000256" key="12">
    <source>
        <dbReference type="HAMAP-Rule" id="MF_00135"/>
    </source>
</evidence>
<comment type="catalytic activity">
    <reaction evidence="2">
        <text>1-(2-carboxyphenylamino)-1-deoxy-D-ribulose 5-phosphate + H(+) = (1S,2R)-1-C-(indol-3-yl)glycerol 3-phosphate + CO2 + H2O</text>
        <dbReference type="Rhea" id="RHEA:23476"/>
        <dbReference type="ChEBI" id="CHEBI:15377"/>
        <dbReference type="ChEBI" id="CHEBI:15378"/>
        <dbReference type="ChEBI" id="CHEBI:16526"/>
        <dbReference type="ChEBI" id="CHEBI:58613"/>
        <dbReference type="ChEBI" id="CHEBI:58866"/>
        <dbReference type="EC" id="4.1.1.48"/>
    </reaction>
</comment>
<evidence type="ECO:0000256" key="5">
    <source>
        <dbReference type="ARBA" id="ARBA00022605"/>
    </source>
</evidence>
<dbReference type="InterPro" id="IPR013785">
    <property type="entry name" value="Aldolase_TIM"/>
</dbReference>
<dbReference type="PANTHER" id="PTHR22854">
    <property type="entry name" value="TRYPTOPHAN BIOSYNTHESIS PROTEIN"/>
    <property type="match status" value="1"/>
</dbReference>
<evidence type="ECO:0000313" key="16">
    <source>
        <dbReference type="Proteomes" id="UP000578569"/>
    </source>
</evidence>
<comment type="catalytic activity">
    <reaction evidence="1 12">
        <text>N-(5-phospho-beta-D-ribosyl)anthranilate = 1-(2-carboxyphenylamino)-1-deoxy-D-ribulose 5-phosphate</text>
        <dbReference type="Rhea" id="RHEA:21540"/>
        <dbReference type="ChEBI" id="CHEBI:18277"/>
        <dbReference type="ChEBI" id="CHEBI:58613"/>
        <dbReference type="EC" id="5.3.1.24"/>
    </reaction>
</comment>
<name>A0A839YX50_9SPHN</name>
<keyword evidence="16" id="KW-1185">Reference proteome</keyword>
<evidence type="ECO:0000256" key="11">
    <source>
        <dbReference type="ARBA" id="ARBA00023268"/>
    </source>
</evidence>
<dbReference type="GO" id="GO:0004425">
    <property type="term" value="F:indole-3-glycerol-phosphate synthase activity"/>
    <property type="evidence" value="ECO:0007669"/>
    <property type="project" value="UniProtKB-EC"/>
</dbReference>
<dbReference type="SUPFAM" id="SSF51366">
    <property type="entry name" value="Ribulose-phoshate binding barrel"/>
    <property type="match status" value="2"/>
</dbReference>
<dbReference type="PANTHER" id="PTHR22854:SF2">
    <property type="entry name" value="INDOLE-3-GLYCEROL-PHOSPHATE SYNTHASE"/>
    <property type="match status" value="1"/>
</dbReference>
<dbReference type="GO" id="GO:0004640">
    <property type="term" value="F:phosphoribosylanthranilate isomerase activity"/>
    <property type="evidence" value="ECO:0007669"/>
    <property type="project" value="UniProtKB-UniRule"/>
</dbReference>
<proteinExistence type="inferred from homology"/>
<evidence type="ECO:0000256" key="3">
    <source>
        <dbReference type="ARBA" id="ARBA00004664"/>
    </source>
</evidence>
<evidence type="ECO:0000256" key="7">
    <source>
        <dbReference type="ARBA" id="ARBA00022822"/>
    </source>
</evidence>
<dbReference type="EC" id="5.3.1.24" evidence="12"/>
<sequence length="453" mass="47283">MADVLDRIVARKRVEVADRLGGRAIDAPPTRRSLRAALARPGARFLMEIKPRSPSGHVAAHSPAAALEAYRPVADAISILTDEHDFGGSLELLRVLREKYDGPILAKDFIVSPLQVREARASGADAVLCMLSVLGDGEARAVMDEAAGLGMDVLVEVHDERESARALALGADLVGINNRDLKSLGTDLGVTERLAPCFPTSVCLLSESGIAGRADVARLAPLVDGFLVGSHLMAAPDIALAARSLVHGPVKICGHTCEEDVMAAARAGATHAGFILVPETPRALSLETAISLAATARNAGLKTVAVFRDAPTARVIESARQMQADAVQLHGSESQEEVAALREALPAGCEIWAAVAVEGATSLFRPGADRLLFDHGKGGTGTPFDWRHIAAHPGLSTAFIAGGIGPSNARAAAQVGAFGLDVGSKVEARPGRKDADALRALFHALRTPCRGDC</sequence>
<evidence type="ECO:0000313" key="15">
    <source>
        <dbReference type="EMBL" id="MBB3764771.1"/>
    </source>
</evidence>
<evidence type="ECO:0000259" key="14">
    <source>
        <dbReference type="Pfam" id="PF00697"/>
    </source>
</evidence>
<keyword evidence="6" id="KW-0210">Decarboxylase</keyword>
<keyword evidence="11" id="KW-0511">Multifunctional enzyme</keyword>
<dbReference type="Pfam" id="PF00697">
    <property type="entry name" value="PRAI"/>
    <property type="match status" value="1"/>
</dbReference>
<dbReference type="InterPro" id="IPR045186">
    <property type="entry name" value="Indole-3-glycerol_P_synth"/>
</dbReference>
<reference evidence="15 16" key="1">
    <citation type="submission" date="2020-08" db="EMBL/GenBank/DDBJ databases">
        <title>Genomic Encyclopedia of Type Strains, Phase IV (KMG-IV): sequencing the most valuable type-strain genomes for metagenomic binning, comparative biology and taxonomic classification.</title>
        <authorList>
            <person name="Goeker M."/>
        </authorList>
    </citation>
    <scope>NUCLEOTIDE SEQUENCE [LARGE SCALE GENOMIC DNA]</scope>
    <source>
        <strain evidence="15 16">DSM 24194</strain>
    </source>
</reference>
<dbReference type="NCBIfam" id="NF006945">
    <property type="entry name" value="PRK09427.1"/>
    <property type="match status" value="1"/>
</dbReference>
<dbReference type="CDD" id="cd00331">
    <property type="entry name" value="IGPS"/>
    <property type="match status" value="1"/>
</dbReference>
<evidence type="ECO:0000259" key="13">
    <source>
        <dbReference type="Pfam" id="PF00218"/>
    </source>
</evidence>